<dbReference type="Ensembl" id="ENSSVLT00005009796.1">
    <property type="protein sequence ID" value="ENSSVLP00005008828.1"/>
    <property type="gene ID" value="ENSSVLG00005007144.1"/>
</dbReference>
<dbReference type="Proteomes" id="UP000694564">
    <property type="component" value="Chromosome 1"/>
</dbReference>
<reference evidence="1" key="3">
    <citation type="submission" date="2025-09" db="UniProtKB">
        <authorList>
            <consortium name="Ensembl"/>
        </authorList>
    </citation>
    <scope>IDENTIFICATION</scope>
</reference>
<dbReference type="AlphaFoldDB" id="A0A8D2B3Q3"/>
<reference evidence="1" key="2">
    <citation type="submission" date="2025-08" db="UniProtKB">
        <authorList>
            <consortium name="Ensembl"/>
        </authorList>
    </citation>
    <scope>IDENTIFICATION</scope>
</reference>
<dbReference type="GeneTree" id="ENSGT01150000286925"/>
<name>A0A8D2B3Q3_SCIVU</name>
<sequence>MDLKSAYYRDTATSMFIAAQFTIAILWNQPRCPSIDEWIKKLWYIYTMEYYSIKKMWYIYTMKYYSAIKKNEIMAFASIWMEQKNIMLSKISQSQENQKLNIFSDMQMLTTTKER</sequence>
<evidence type="ECO:0000313" key="1">
    <source>
        <dbReference type="Ensembl" id="ENSSVLP00005008828.1"/>
    </source>
</evidence>
<reference evidence="1" key="1">
    <citation type="submission" date="2020-06" db="EMBL/GenBank/DDBJ databases">
        <authorList>
            <consortium name="Wellcome Sanger Institute Data Sharing"/>
        </authorList>
    </citation>
    <scope>NUCLEOTIDE SEQUENCE [LARGE SCALE GENOMIC DNA]</scope>
</reference>
<evidence type="ECO:0000313" key="2">
    <source>
        <dbReference type="Proteomes" id="UP000694564"/>
    </source>
</evidence>
<accession>A0A8D2B3Q3</accession>
<organism evidence="1 2">
    <name type="scientific">Sciurus vulgaris</name>
    <name type="common">Eurasian red squirrel</name>
    <dbReference type="NCBI Taxonomy" id="55149"/>
    <lineage>
        <taxon>Eukaryota</taxon>
        <taxon>Metazoa</taxon>
        <taxon>Chordata</taxon>
        <taxon>Craniata</taxon>
        <taxon>Vertebrata</taxon>
        <taxon>Euteleostomi</taxon>
        <taxon>Mammalia</taxon>
        <taxon>Eutheria</taxon>
        <taxon>Euarchontoglires</taxon>
        <taxon>Glires</taxon>
        <taxon>Rodentia</taxon>
        <taxon>Sciuromorpha</taxon>
        <taxon>Sciuridae</taxon>
        <taxon>Sciurinae</taxon>
        <taxon>Sciurini</taxon>
        <taxon>Sciurus</taxon>
    </lineage>
</organism>
<proteinExistence type="predicted"/>
<protein>
    <recommendedName>
        <fullName evidence="3">DUF1725 domain-containing protein</fullName>
    </recommendedName>
</protein>
<evidence type="ECO:0008006" key="3">
    <source>
        <dbReference type="Google" id="ProtNLM"/>
    </source>
</evidence>
<keyword evidence="2" id="KW-1185">Reference proteome</keyword>